<keyword evidence="2" id="KW-0472">Membrane</keyword>
<feature type="region of interest" description="Disordered" evidence="1">
    <location>
        <begin position="32"/>
        <end position="92"/>
    </location>
</feature>
<protein>
    <submittedName>
        <fullName evidence="3">Uncharacterized protein</fullName>
    </submittedName>
</protein>
<dbReference type="EMBL" id="PDLN01000006">
    <property type="protein sequence ID" value="RDW83028.1"/>
    <property type="molecule type" value="Genomic_DNA"/>
</dbReference>
<proteinExistence type="predicted"/>
<keyword evidence="2" id="KW-0812">Transmembrane</keyword>
<feature type="compositionally biased region" description="Polar residues" evidence="1">
    <location>
        <begin position="40"/>
        <end position="49"/>
    </location>
</feature>
<dbReference type="AlphaFoldDB" id="A0A3D8SB79"/>
<evidence type="ECO:0000313" key="4">
    <source>
        <dbReference type="Proteomes" id="UP000256328"/>
    </source>
</evidence>
<name>A0A3D8SB79_9HELO</name>
<reference evidence="3 4" key="1">
    <citation type="journal article" date="2018" name="IMA Fungus">
        <title>IMA Genome-F 9: Draft genome sequence of Annulohypoxylon stygium, Aspergillus mulundensis, Berkeleyomyces basicola (syn. Thielaviopsis basicola), Ceratocystis smalleyi, two Cercospora beticola strains, Coleophoma cylindrospora, Fusarium fracticaudum, Phialophora cf. hyalina, and Morchella septimelata.</title>
        <authorList>
            <person name="Wingfield B.D."/>
            <person name="Bills G.F."/>
            <person name="Dong Y."/>
            <person name="Huang W."/>
            <person name="Nel W.J."/>
            <person name="Swalarsk-Parry B.S."/>
            <person name="Vaghefi N."/>
            <person name="Wilken P.M."/>
            <person name="An Z."/>
            <person name="de Beer Z.W."/>
            <person name="De Vos L."/>
            <person name="Chen L."/>
            <person name="Duong T.A."/>
            <person name="Gao Y."/>
            <person name="Hammerbacher A."/>
            <person name="Kikkert J.R."/>
            <person name="Li Y."/>
            <person name="Li H."/>
            <person name="Li K."/>
            <person name="Li Q."/>
            <person name="Liu X."/>
            <person name="Ma X."/>
            <person name="Naidoo K."/>
            <person name="Pethybridge S.J."/>
            <person name="Sun J."/>
            <person name="Steenkamp E.T."/>
            <person name="van der Nest M.A."/>
            <person name="van Wyk S."/>
            <person name="Wingfield M.J."/>
            <person name="Xiong C."/>
            <person name="Yue Q."/>
            <person name="Zhang X."/>
        </authorList>
    </citation>
    <scope>NUCLEOTIDE SEQUENCE [LARGE SCALE GENOMIC DNA]</scope>
    <source>
        <strain evidence="3 4">BP5796</strain>
    </source>
</reference>
<dbReference type="Proteomes" id="UP000256328">
    <property type="component" value="Unassembled WGS sequence"/>
</dbReference>
<feature type="transmembrane region" description="Helical" evidence="2">
    <location>
        <begin position="94"/>
        <end position="117"/>
    </location>
</feature>
<comment type="caution">
    <text evidence="3">The sequence shown here is derived from an EMBL/GenBank/DDBJ whole genome shotgun (WGS) entry which is preliminary data.</text>
</comment>
<evidence type="ECO:0000313" key="3">
    <source>
        <dbReference type="EMBL" id="RDW83028.1"/>
    </source>
</evidence>
<evidence type="ECO:0000256" key="2">
    <source>
        <dbReference type="SAM" id="Phobius"/>
    </source>
</evidence>
<sequence length="130" mass="13985">MANQPEKRTHTLIQSPLTAFLSPPEEHYLLLERQAPDQIGTRTIGSPNTPSRPQPSPSSYIPMSSATFTSPPTKSPELTQINTSQKTGQASKTVVVGSVVSAAVGIVVLAGVGYGAWRWRRRVVDDEEGS</sequence>
<dbReference type="OrthoDB" id="10458910at2759"/>
<accession>A0A3D8SB79</accession>
<organism evidence="3 4">
    <name type="scientific">Coleophoma crateriformis</name>
    <dbReference type="NCBI Taxonomy" id="565419"/>
    <lineage>
        <taxon>Eukaryota</taxon>
        <taxon>Fungi</taxon>
        <taxon>Dikarya</taxon>
        <taxon>Ascomycota</taxon>
        <taxon>Pezizomycotina</taxon>
        <taxon>Leotiomycetes</taxon>
        <taxon>Helotiales</taxon>
        <taxon>Dermateaceae</taxon>
        <taxon>Coleophoma</taxon>
    </lineage>
</organism>
<keyword evidence="4" id="KW-1185">Reference proteome</keyword>
<feature type="compositionally biased region" description="Polar residues" evidence="1">
    <location>
        <begin position="57"/>
        <end position="89"/>
    </location>
</feature>
<keyword evidence="2" id="KW-1133">Transmembrane helix</keyword>
<evidence type="ECO:0000256" key="1">
    <source>
        <dbReference type="SAM" id="MobiDB-lite"/>
    </source>
</evidence>
<gene>
    <name evidence="3" type="ORF">BP5796_04519</name>
</gene>